<evidence type="ECO:0000256" key="1">
    <source>
        <dbReference type="ARBA" id="ARBA00022475"/>
    </source>
</evidence>
<organism evidence="7 8">
    <name type="scientific">Chryseolinea soli</name>
    <dbReference type="NCBI Taxonomy" id="2321403"/>
    <lineage>
        <taxon>Bacteria</taxon>
        <taxon>Pseudomonadati</taxon>
        <taxon>Bacteroidota</taxon>
        <taxon>Cytophagia</taxon>
        <taxon>Cytophagales</taxon>
        <taxon>Fulvivirgaceae</taxon>
        <taxon>Chryseolinea</taxon>
    </lineage>
</organism>
<sequence length="284" mass="33029">MGKKRKRDVELVILSDIHLGTYGCHAEDLLRYLKTIRPKKLILNGDIIDMWQFSKRYWPKSHMQVVKHITGLLAKNTKIIYLTGNHDEMLRKFANFRIGSFQIDNKVVLRLNGKRAWIFHGDVFDVTMQYSKWLAKLGAIGYDTLILINTLVNWIAVKLGREKISLSKRVKDSVKSAVKFINDFEVTAADIAIENQYDYVICGHIHHPEMKKITTEKGEVIYLNSGDWIENLTSLEYDAGQWRIYRYSEDAQAQAVKLPKRLNENLDNEKIFKGLVNEFLNLKK</sequence>
<keyword evidence="8" id="KW-1185">Reference proteome</keyword>
<dbReference type="InterPro" id="IPR004843">
    <property type="entry name" value="Calcineurin-like_PHP"/>
</dbReference>
<dbReference type="RefSeq" id="WP_119756547.1">
    <property type="nucleotide sequence ID" value="NZ_CP032382.1"/>
</dbReference>
<dbReference type="SUPFAM" id="SSF56300">
    <property type="entry name" value="Metallo-dependent phosphatases"/>
    <property type="match status" value="1"/>
</dbReference>
<dbReference type="AlphaFoldDB" id="A0A385SUE5"/>
<dbReference type="InterPro" id="IPR029052">
    <property type="entry name" value="Metallo-depent_PP-like"/>
</dbReference>
<feature type="domain" description="Calcineurin-like phosphoesterase" evidence="6">
    <location>
        <begin position="12"/>
        <end position="208"/>
    </location>
</feature>
<reference evidence="8" key="1">
    <citation type="submission" date="2018-09" db="EMBL/GenBank/DDBJ databases">
        <title>Chryseolinea sp. KIS68-18 isolated from soil.</title>
        <authorList>
            <person name="Weon H.-Y."/>
            <person name="Kwon S.-W."/>
            <person name="Lee S.A."/>
        </authorList>
    </citation>
    <scope>NUCLEOTIDE SEQUENCE [LARGE SCALE GENOMIC DNA]</scope>
    <source>
        <strain evidence="8">KIS68-18</strain>
    </source>
</reference>
<keyword evidence="1" id="KW-1003">Cell membrane</keyword>
<dbReference type="GO" id="GO:0016020">
    <property type="term" value="C:membrane"/>
    <property type="evidence" value="ECO:0007669"/>
    <property type="project" value="GOC"/>
</dbReference>
<keyword evidence="3" id="KW-0479">Metal-binding</keyword>
<evidence type="ECO:0000313" key="7">
    <source>
        <dbReference type="EMBL" id="AYB33310.1"/>
    </source>
</evidence>
<dbReference type="EMBL" id="CP032382">
    <property type="protein sequence ID" value="AYB33310.1"/>
    <property type="molecule type" value="Genomic_DNA"/>
</dbReference>
<dbReference type="Gene3D" id="3.60.21.10">
    <property type="match status" value="1"/>
</dbReference>
<evidence type="ECO:0000313" key="8">
    <source>
        <dbReference type="Proteomes" id="UP000266183"/>
    </source>
</evidence>
<dbReference type="InterPro" id="IPR043461">
    <property type="entry name" value="LpxH-like"/>
</dbReference>
<keyword evidence="5" id="KW-0464">Manganese</keyword>
<dbReference type="PANTHER" id="PTHR34990:SF2">
    <property type="entry name" value="BLL8164 PROTEIN"/>
    <property type="match status" value="1"/>
</dbReference>
<protein>
    <submittedName>
        <fullName evidence="7">UDP-2,3-diacylglucosamine diphosphatase</fullName>
    </submittedName>
</protein>
<evidence type="ECO:0000256" key="5">
    <source>
        <dbReference type="ARBA" id="ARBA00023211"/>
    </source>
</evidence>
<dbReference type="OrthoDB" id="9802481at2"/>
<evidence type="ECO:0000256" key="4">
    <source>
        <dbReference type="ARBA" id="ARBA00023136"/>
    </source>
</evidence>
<evidence type="ECO:0000259" key="6">
    <source>
        <dbReference type="Pfam" id="PF00149"/>
    </source>
</evidence>
<keyword evidence="2" id="KW-0997">Cell inner membrane</keyword>
<gene>
    <name evidence="7" type="ORF">D4L85_23185</name>
</gene>
<dbReference type="Proteomes" id="UP000266183">
    <property type="component" value="Chromosome"/>
</dbReference>
<evidence type="ECO:0000256" key="2">
    <source>
        <dbReference type="ARBA" id="ARBA00022519"/>
    </source>
</evidence>
<name>A0A385SUE5_9BACT</name>
<dbReference type="PANTHER" id="PTHR34990">
    <property type="entry name" value="UDP-2,3-DIACYLGLUCOSAMINE HYDROLASE-RELATED"/>
    <property type="match status" value="1"/>
</dbReference>
<dbReference type="CDD" id="cd07398">
    <property type="entry name" value="MPP_YbbF-LpxH"/>
    <property type="match status" value="1"/>
</dbReference>
<dbReference type="Pfam" id="PF00149">
    <property type="entry name" value="Metallophos"/>
    <property type="match status" value="1"/>
</dbReference>
<dbReference type="GO" id="GO:0008758">
    <property type="term" value="F:UDP-2,3-diacylglucosamine hydrolase activity"/>
    <property type="evidence" value="ECO:0007669"/>
    <property type="project" value="TreeGrafter"/>
</dbReference>
<dbReference type="GO" id="GO:0009245">
    <property type="term" value="P:lipid A biosynthetic process"/>
    <property type="evidence" value="ECO:0007669"/>
    <property type="project" value="TreeGrafter"/>
</dbReference>
<accession>A0A385SUE5</accession>
<dbReference type="KEGG" id="chk:D4L85_23185"/>
<proteinExistence type="predicted"/>
<evidence type="ECO:0000256" key="3">
    <source>
        <dbReference type="ARBA" id="ARBA00022723"/>
    </source>
</evidence>
<dbReference type="GO" id="GO:0046872">
    <property type="term" value="F:metal ion binding"/>
    <property type="evidence" value="ECO:0007669"/>
    <property type="project" value="UniProtKB-KW"/>
</dbReference>
<keyword evidence="4" id="KW-0472">Membrane</keyword>